<dbReference type="RefSeq" id="WP_379483946.1">
    <property type="nucleotide sequence ID" value="NZ_JBHMCF010000029.1"/>
</dbReference>
<evidence type="ECO:0008006" key="4">
    <source>
        <dbReference type="Google" id="ProtNLM"/>
    </source>
</evidence>
<evidence type="ECO:0000313" key="3">
    <source>
        <dbReference type="Proteomes" id="UP001589568"/>
    </source>
</evidence>
<evidence type="ECO:0000313" key="2">
    <source>
        <dbReference type="EMBL" id="MFB9472805.1"/>
    </source>
</evidence>
<reference evidence="2 3" key="1">
    <citation type="submission" date="2024-09" db="EMBL/GenBank/DDBJ databases">
        <authorList>
            <person name="Sun Q."/>
            <person name="Mori K."/>
        </authorList>
    </citation>
    <scope>NUCLEOTIDE SEQUENCE [LARGE SCALE GENOMIC DNA]</scope>
    <source>
        <strain evidence="2 3">JCM 3324</strain>
    </source>
</reference>
<dbReference type="EMBL" id="JBHMCF010000029">
    <property type="protein sequence ID" value="MFB9472805.1"/>
    <property type="molecule type" value="Genomic_DNA"/>
</dbReference>
<sequence>MEEELRIVPFECQRCWHVWEEEYVVRHQEDRHGNGGEIWLRAGLPVSPPSSGAICPRCGCQRATTFPDGYLSRHPELRRAAEPTVPDETPLISPVRPPLY</sequence>
<feature type="region of interest" description="Disordered" evidence="1">
    <location>
        <begin position="78"/>
        <end position="100"/>
    </location>
</feature>
<comment type="caution">
    <text evidence="2">The sequence shown here is derived from an EMBL/GenBank/DDBJ whole genome shotgun (WGS) entry which is preliminary data.</text>
</comment>
<proteinExistence type="predicted"/>
<dbReference type="Proteomes" id="UP001589568">
    <property type="component" value="Unassembled WGS sequence"/>
</dbReference>
<organism evidence="2 3">
    <name type="scientific">Nonomuraea salmonea</name>
    <dbReference type="NCBI Taxonomy" id="46181"/>
    <lineage>
        <taxon>Bacteria</taxon>
        <taxon>Bacillati</taxon>
        <taxon>Actinomycetota</taxon>
        <taxon>Actinomycetes</taxon>
        <taxon>Streptosporangiales</taxon>
        <taxon>Streptosporangiaceae</taxon>
        <taxon>Nonomuraea</taxon>
    </lineage>
</organism>
<gene>
    <name evidence="2" type="ORF">ACFFR3_25180</name>
</gene>
<name>A0ABV5NR69_9ACTN</name>
<evidence type="ECO:0000256" key="1">
    <source>
        <dbReference type="SAM" id="MobiDB-lite"/>
    </source>
</evidence>
<protein>
    <recommendedName>
        <fullName evidence="4">C2H2-type domain-containing protein</fullName>
    </recommendedName>
</protein>
<keyword evidence="3" id="KW-1185">Reference proteome</keyword>
<accession>A0ABV5NR69</accession>